<keyword evidence="4 5" id="KW-0472">Membrane</keyword>
<evidence type="ECO:0000256" key="2">
    <source>
        <dbReference type="ARBA" id="ARBA00022692"/>
    </source>
</evidence>
<keyword evidence="8" id="KW-1185">Reference proteome</keyword>
<dbReference type="InterPro" id="IPR013525">
    <property type="entry name" value="ABC2_TM"/>
</dbReference>
<feature type="transmembrane region" description="Helical" evidence="5">
    <location>
        <begin position="173"/>
        <end position="192"/>
    </location>
</feature>
<evidence type="ECO:0000259" key="6">
    <source>
        <dbReference type="Pfam" id="PF01061"/>
    </source>
</evidence>
<feature type="domain" description="ABC-2 type transporter transmembrane" evidence="6">
    <location>
        <begin position="18"/>
        <end position="211"/>
    </location>
</feature>
<organism evidence="7 8">
    <name type="scientific">Streptantibioticus ferralitis</name>
    <dbReference type="NCBI Taxonomy" id="236510"/>
    <lineage>
        <taxon>Bacteria</taxon>
        <taxon>Bacillati</taxon>
        <taxon>Actinomycetota</taxon>
        <taxon>Actinomycetes</taxon>
        <taxon>Kitasatosporales</taxon>
        <taxon>Streptomycetaceae</taxon>
        <taxon>Streptantibioticus</taxon>
    </lineage>
</organism>
<keyword evidence="3 5" id="KW-1133">Transmembrane helix</keyword>
<dbReference type="PANTHER" id="PTHR43229">
    <property type="entry name" value="NODULATION PROTEIN J"/>
    <property type="match status" value="1"/>
</dbReference>
<proteinExistence type="predicted"/>
<feature type="transmembrane region" description="Helical" evidence="5">
    <location>
        <begin position="21"/>
        <end position="42"/>
    </location>
</feature>
<evidence type="ECO:0000313" key="8">
    <source>
        <dbReference type="Proteomes" id="UP001220022"/>
    </source>
</evidence>
<dbReference type="Proteomes" id="UP001220022">
    <property type="component" value="Unassembled WGS sequence"/>
</dbReference>
<evidence type="ECO:0000256" key="5">
    <source>
        <dbReference type="SAM" id="Phobius"/>
    </source>
</evidence>
<protein>
    <submittedName>
        <fullName evidence="7">ABC transporter permease</fullName>
    </submittedName>
</protein>
<gene>
    <name evidence="7" type="ORF">P2L57_19040</name>
</gene>
<name>A0ABT5Z1N5_9ACTN</name>
<dbReference type="Pfam" id="PF01061">
    <property type="entry name" value="ABC2_membrane"/>
    <property type="match status" value="1"/>
</dbReference>
<evidence type="ECO:0000256" key="3">
    <source>
        <dbReference type="ARBA" id="ARBA00022989"/>
    </source>
</evidence>
<feature type="transmembrane region" description="Helical" evidence="5">
    <location>
        <begin position="54"/>
        <end position="73"/>
    </location>
</feature>
<sequence length="257" mass="27675">MNILRVIAASCRMQVAETRRVPAQMLILATSPLFAAMFLSVMKRNGDPTVLTNAVFAPALISLWFMSLDLGGGMISNERWQATLEGLIGSPSRLGAVVFGRIIAVVGLAALTFVESYVMARLVFRMDVRIVHPLVFVLTLVVTLFAMAGTATALAGLFVLSRNVLLFQNSMTYPFYILGGVLVPVSLLPFWAQPVTRVFFLSWSSDLVRASMRTDAPGWAWQLAVVAVLGAAGLVGGLVLIERVVRRVTATGSAAMA</sequence>
<dbReference type="PANTHER" id="PTHR43229:SF6">
    <property type="entry name" value="ABC-TYPE MULTIDRUG TRANSPORT SYSTEM, PERMEASE COMPONENT"/>
    <property type="match status" value="1"/>
</dbReference>
<keyword evidence="2 5" id="KW-0812">Transmembrane</keyword>
<evidence type="ECO:0000313" key="7">
    <source>
        <dbReference type="EMBL" id="MDF2257735.1"/>
    </source>
</evidence>
<comment type="subcellular location">
    <subcellularLocation>
        <location evidence="1">Membrane</location>
        <topology evidence="1">Multi-pass membrane protein</topology>
    </subcellularLocation>
</comment>
<accession>A0ABT5Z1N5</accession>
<evidence type="ECO:0000256" key="4">
    <source>
        <dbReference type="ARBA" id="ARBA00023136"/>
    </source>
</evidence>
<feature type="transmembrane region" description="Helical" evidence="5">
    <location>
        <begin position="134"/>
        <end position="161"/>
    </location>
</feature>
<dbReference type="InterPro" id="IPR051784">
    <property type="entry name" value="Nod_factor_ABC_transporter"/>
</dbReference>
<dbReference type="EMBL" id="JARHTQ010000011">
    <property type="protein sequence ID" value="MDF2257735.1"/>
    <property type="molecule type" value="Genomic_DNA"/>
</dbReference>
<feature type="transmembrane region" description="Helical" evidence="5">
    <location>
        <begin position="219"/>
        <end position="241"/>
    </location>
</feature>
<dbReference type="RefSeq" id="WP_275816038.1">
    <property type="nucleotide sequence ID" value="NZ_BAAANM010000022.1"/>
</dbReference>
<evidence type="ECO:0000256" key="1">
    <source>
        <dbReference type="ARBA" id="ARBA00004141"/>
    </source>
</evidence>
<feature type="transmembrane region" description="Helical" evidence="5">
    <location>
        <begin position="94"/>
        <end position="114"/>
    </location>
</feature>
<reference evidence="7 8" key="1">
    <citation type="submission" date="2023-03" db="EMBL/GenBank/DDBJ databases">
        <title>Draft genome sequence of type strain Streptomyces ferralitis JCM 14344.</title>
        <authorList>
            <person name="Klaysubun C."/>
            <person name="Duangmal K."/>
        </authorList>
    </citation>
    <scope>NUCLEOTIDE SEQUENCE [LARGE SCALE GENOMIC DNA]</scope>
    <source>
        <strain evidence="7 8">JCM 14344</strain>
    </source>
</reference>
<comment type="caution">
    <text evidence="7">The sequence shown here is derived from an EMBL/GenBank/DDBJ whole genome shotgun (WGS) entry which is preliminary data.</text>
</comment>